<gene>
    <name evidence="1" type="ORF">FHR97_001980</name>
</gene>
<evidence type="ECO:0000313" key="1">
    <source>
        <dbReference type="EMBL" id="MBB3231128.1"/>
    </source>
</evidence>
<comment type="caution">
    <text evidence="1">The sequence shown here is derived from an EMBL/GenBank/DDBJ whole genome shotgun (WGS) entry which is preliminary data.</text>
</comment>
<dbReference type="RefSeq" id="WP_183383609.1">
    <property type="nucleotide sequence ID" value="NZ_JACHXR010000004.1"/>
</dbReference>
<keyword evidence="2" id="KW-1185">Reference proteome</keyword>
<accession>A0A7W5ETG0</accession>
<dbReference type="Proteomes" id="UP000518892">
    <property type="component" value="Unassembled WGS sequence"/>
</dbReference>
<dbReference type="EMBL" id="JACHXR010000004">
    <property type="protein sequence ID" value="MBB3231128.1"/>
    <property type="molecule type" value="Genomic_DNA"/>
</dbReference>
<proteinExistence type="predicted"/>
<keyword evidence="1" id="KW-0067">ATP-binding</keyword>
<reference evidence="1 2" key="1">
    <citation type="submission" date="2020-08" db="EMBL/GenBank/DDBJ databases">
        <title>Genomic Encyclopedia of Type Strains, Phase III (KMG-III): the genomes of soil and plant-associated and newly described type strains.</title>
        <authorList>
            <person name="Whitman W."/>
        </authorList>
    </citation>
    <scope>NUCLEOTIDE SEQUENCE [LARGE SCALE GENOMIC DNA]</scope>
    <source>
        <strain evidence="1 2">CECT 7744</strain>
    </source>
</reference>
<keyword evidence="1" id="KW-0378">Hydrolase</keyword>
<name>A0A7W5ETG0_9GAMM</name>
<dbReference type="AlphaFoldDB" id="A0A7W5ETG0"/>
<dbReference type="GO" id="GO:0004386">
    <property type="term" value="F:helicase activity"/>
    <property type="evidence" value="ECO:0007669"/>
    <property type="project" value="UniProtKB-KW"/>
</dbReference>
<evidence type="ECO:0000313" key="2">
    <source>
        <dbReference type="Proteomes" id="UP000518892"/>
    </source>
</evidence>
<organism evidence="1 2">
    <name type="scientific">Halomonas stenophila</name>
    <dbReference type="NCBI Taxonomy" id="795312"/>
    <lineage>
        <taxon>Bacteria</taxon>
        <taxon>Pseudomonadati</taxon>
        <taxon>Pseudomonadota</taxon>
        <taxon>Gammaproteobacteria</taxon>
        <taxon>Oceanospirillales</taxon>
        <taxon>Halomonadaceae</taxon>
        <taxon>Halomonas</taxon>
    </lineage>
</organism>
<sequence>MKVEVITESLSYLEIAERQIDRAISLFLNEKDFISSITLAGAAEEILGKMVGEADGTHVLNDLIDGSLRLLGVDANDKKARKEVANIANYYRNRVKHYSDDGGLHFSVDFEAAEIIDRAISNYWKLTQEETPLMERFKIEVLSPDT</sequence>
<keyword evidence="1" id="KW-0347">Helicase</keyword>
<keyword evidence="1" id="KW-0547">Nucleotide-binding</keyword>
<protein>
    <submittedName>
        <fullName evidence="1">Superfamily II DNA or RNA helicase</fullName>
    </submittedName>
</protein>